<gene>
    <name evidence="2" type="ORF">Acr_13g0002680</name>
</gene>
<dbReference type="EMBL" id="BJWL01000013">
    <property type="protein sequence ID" value="GFY98867.1"/>
    <property type="molecule type" value="Genomic_DNA"/>
</dbReference>
<sequence>MHECLCHLLYSCIEPAQTASVKYLTWHRTTSSRSSSSRNPLGANSRDDIEDLTSNLFDNFCMNSGSHASTLDRLYAWERKLYDEVKYITVKVLNVYRYSSEIENRMVTSTDKSFGDASELVRKEYDLKRKFLRQLESKGESSNKIDKTRAIVKDLHSRIRVAIHRIDSISKKIEELRDTELQPQLEELIEGLRRMWEVMFECHKLQLVISIPYDKSNVKISLQSEARRQITIHLESELSCLSSSFTKWIGAQKMYVKALNGWLFKCVSLPQQSSRRKRRMRTPSIRNMGPPIYVTCGVWLEKLDSLPTKEVVDSIKGLVAEITRFLPLQEKNQGKGMNPAHSSNDEVGINLLRDEASEDWITCLVGFIGQLKNFAESSVKMFTELEKAIQEAKTSYHERSQS</sequence>
<proteinExistence type="predicted"/>
<organism evidence="2 3">
    <name type="scientific">Actinidia rufa</name>
    <dbReference type="NCBI Taxonomy" id="165716"/>
    <lineage>
        <taxon>Eukaryota</taxon>
        <taxon>Viridiplantae</taxon>
        <taxon>Streptophyta</taxon>
        <taxon>Embryophyta</taxon>
        <taxon>Tracheophyta</taxon>
        <taxon>Spermatophyta</taxon>
        <taxon>Magnoliopsida</taxon>
        <taxon>eudicotyledons</taxon>
        <taxon>Gunneridae</taxon>
        <taxon>Pentapetalae</taxon>
        <taxon>asterids</taxon>
        <taxon>Ericales</taxon>
        <taxon>Actinidiaceae</taxon>
        <taxon>Actinidia</taxon>
    </lineage>
</organism>
<dbReference type="AlphaFoldDB" id="A0A7J0FLR0"/>
<comment type="caution">
    <text evidence="2">The sequence shown here is derived from an EMBL/GenBank/DDBJ whole genome shotgun (WGS) entry which is preliminary data.</text>
</comment>
<name>A0A7J0FLR0_9ERIC</name>
<dbReference type="OrthoDB" id="694308at2759"/>
<keyword evidence="3" id="KW-1185">Reference proteome</keyword>
<dbReference type="InterPro" id="IPR006867">
    <property type="entry name" value="DUF632"/>
</dbReference>
<dbReference type="PANTHER" id="PTHR21450:SF6">
    <property type="entry name" value="EXPRESSED PROTEIN"/>
    <property type="match status" value="1"/>
</dbReference>
<dbReference type="Pfam" id="PF04782">
    <property type="entry name" value="DUF632"/>
    <property type="match status" value="2"/>
</dbReference>
<accession>A0A7J0FLR0</accession>
<reference evidence="2 3" key="1">
    <citation type="submission" date="2019-07" db="EMBL/GenBank/DDBJ databases">
        <title>De Novo Assembly of kiwifruit Actinidia rufa.</title>
        <authorList>
            <person name="Sugita-Konishi S."/>
            <person name="Sato K."/>
            <person name="Mori E."/>
            <person name="Abe Y."/>
            <person name="Kisaki G."/>
            <person name="Hamano K."/>
            <person name="Suezawa K."/>
            <person name="Otani M."/>
            <person name="Fukuda T."/>
            <person name="Manabe T."/>
            <person name="Gomi K."/>
            <person name="Tabuchi M."/>
            <person name="Akimitsu K."/>
            <person name="Kataoka I."/>
        </authorList>
    </citation>
    <scope>NUCLEOTIDE SEQUENCE [LARGE SCALE GENOMIC DNA]</scope>
    <source>
        <strain evidence="3">cv. Fuchu</strain>
    </source>
</reference>
<dbReference type="Proteomes" id="UP000585474">
    <property type="component" value="Unassembled WGS sequence"/>
</dbReference>
<dbReference type="PANTHER" id="PTHR21450">
    <property type="entry name" value="PROTEIN ALTERED PHOSPHATE STARVATION RESPONSE 1"/>
    <property type="match status" value="1"/>
</dbReference>
<evidence type="ECO:0000313" key="2">
    <source>
        <dbReference type="EMBL" id="GFY98867.1"/>
    </source>
</evidence>
<evidence type="ECO:0000313" key="3">
    <source>
        <dbReference type="Proteomes" id="UP000585474"/>
    </source>
</evidence>
<feature type="domain" description="DUF632" evidence="1">
    <location>
        <begin position="117"/>
        <end position="323"/>
    </location>
</feature>
<feature type="domain" description="DUF632" evidence="1">
    <location>
        <begin position="16"/>
        <end position="87"/>
    </location>
</feature>
<evidence type="ECO:0000259" key="1">
    <source>
        <dbReference type="Pfam" id="PF04782"/>
    </source>
</evidence>
<protein>
    <submittedName>
        <fullName evidence="2">BZIP transcription factor</fullName>
    </submittedName>
</protein>